<dbReference type="InterPro" id="IPR033913">
    <property type="entry name" value="MTH1175_dom"/>
</dbReference>
<dbReference type="CDD" id="cd00851">
    <property type="entry name" value="MTH1175"/>
    <property type="match status" value="1"/>
</dbReference>
<dbReference type="SUPFAM" id="SSF53146">
    <property type="entry name" value="Nitrogenase accessory factor-like"/>
    <property type="match status" value="1"/>
</dbReference>
<dbReference type="BioCyc" id="IAGG583356:GHAH-831-MONOMER"/>
<dbReference type="Pfam" id="PF02579">
    <property type="entry name" value="Nitro_FeMo-Co"/>
    <property type="match status" value="1"/>
</dbReference>
<dbReference type="HOGENOM" id="CLU_104194_0_3_2"/>
<dbReference type="PANTHER" id="PTHR33937">
    <property type="entry name" value="IRON-MOLYBDENUM PROTEIN-RELATED-RELATED"/>
    <property type="match status" value="1"/>
</dbReference>
<dbReference type="InterPro" id="IPR051840">
    <property type="entry name" value="NifX/NifY_domain"/>
</dbReference>
<dbReference type="Gene3D" id="3.30.420.130">
    <property type="entry name" value="Dinitrogenase iron-molybdenum cofactor biosynthesis domain"/>
    <property type="match status" value="1"/>
</dbReference>
<dbReference type="InterPro" id="IPR036105">
    <property type="entry name" value="DiNase_FeMo-co_biosyn_sf"/>
</dbReference>
<gene>
    <name evidence="2" type="ordered locus">Igag_0845</name>
</gene>
<evidence type="ECO:0000313" key="2">
    <source>
        <dbReference type="EMBL" id="ADM27665.1"/>
    </source>
</evidence>
<evidence type="ECO:0000259" key="1">
    <source>
        <dbReference type="Pfam" id="PF02579"/>
    </source>
</evidence>
<dbReference type="KEGG" id="iag:Igag_0845"/>
<dbReference type="AlphaFoldDB" id="E0STP9"/>
<keyword evidence="3" id="KW-1185">Reference proteome</keyword>
<accession>E0STP9</accession>
<organism evidence="2 3">
    <name type="scientific">Ignisphaera aggregans (strain DSM 17230 / JCM 13409 / AQ1.S1)</name>
    <dbReference type="NCBI Taxonomy" id="583356"/>
    <lineage>
        <taxon>Archaea</taxon>
        <taxon>Thermoproteota</taxon>
        <taxon>Thermoprotei</taxon>
        <taxon>Desulfurococcales</taxon>
        <taxon>Desulfurococcaceae</taxon>
        <taxon>Ignisphaera</taxon>
    </lineage>
</organism>
<name>E0STP9_IGNAA</name>
<protein>
    <submittedName>
        <fullName evidence="2">Dinitrogenase iron-molybdenum cofactor biosynthesis protein</fullName>
    </submittedName>
</protein>
<dbReference type="InterPro" id="IPR003731">
    <property type="entry name" value="Di-Nase_FeMo-co_biosynth"/>
</dbReference>
<dbReference type="EMBL" id="CP002098">
    <property type="protein sequence ID" value="ADM27665.1"/>
    <property type="molecule type" value="Genomic_DNA"/>
</dbReference>
<dbReference type="PANTHER" id="PTHR33937:SF2">
    <property type="entry name" value="DINITROGENASE IRON-MOLYBDENUM COFACTOR BIOSYNTHESIS DOMAIN-CONTAINING PROTEIN"/>
    <property type="match status" value="1"/>
</dbReference>
<dbReference type="Proteomes" id="UP000001304">
    <property type="component" value="Chromosome"/>
</dbReference>
<sequence length="132" mass="14812">MHSSRLGVMLCVSLSPCTESGGGLYVSPHFGRAQCFAIYEIYDDSIKMLAVEKNPIAPMEYGRGRGHIIIDMLLRYGVEGVIVYEIGSGAFYRLHEAGVKIFLVDRIMNIEEAVRLFKEGRLREASKPVERD</sequence>
<dbReference type="STRING" id="583356.Igag_0845"/>
<evidence type="ECO:0000313" key="3">
    <source>
        <dbReference type="Proteomes" id="UP000001304"/>
    </source>
</evidence>
<feature type="domain" description="Dinitrogenase iron-molybdenum cofactor biosynthesis" evidence="1">
    <location>
        <begin position="25"/>
        <end position="118"/>
    </location>
</feature>
<reference evidence="2 3" key="1">
    <citation type="journal article" date="2010" name="Stand. Genomic Sci.">
        <title>Complete genome sequence of Ignisphaera aggregans type strain (AQ1.S1).</title>
        <authorList>
            <person name="Goker M."/>
            <person name="Held B."/>
            <person name="Lapidus A."/>
            <person name="Nolan M."/>
            <person name="Spring S."/>
            <person name="Yasawong M."/>
            <person name="Lucas S."/>
            <person name="Glavina Del Rio T."/>
            <person name="Tice H."/>
            <person name="Cheng J.F."/>
            <person name="Goodwin L."/>
            <person name="Tapia R."/>
            <person name="Pitluck S."/>
            <person name="Liolios K."/>
            <person name="Ivanova N."/>
            <person name="Mavromatis K."/>
            <person name="Mikhailova N."/>
            <person name="Pati A."/>
            <person name="Chen A."/>
            <person name="Palaniappan K."/>
            <person name="Brambilla E."/>
            <person name="Land M."/>
            <person name="Hauser L."/>
            <person name="Chang Y.J."/>
            <person name="Jeffries C.D."/>
            <person name="Brettin T."/>
            <person name="Detter J.C."/>
            <person name="Han C."/>
            <person name="Rohde M."/>
            <person name="Sikorski J."/>
            <person name="Woyke T."/>
            <person name="Bristow J."/>
            <person name="Eisen J.A."/>
            <person name="Markowitz V."/>
            <person name="Hugenholtz P."/>
            <person name="Kyrpides N.C."/>
            <person name="Klenk H.P."/>
        </authorList>
    </citation>
    <scope>NUCLEOTIDE SEQUENCE [LARGE SCALE GENOMIC DNA]</scope>
    <source>
        <strain evidence="3">DSM 17230 / JCM 13409 / AQ1.S1</strain>
    </source>
</reference>
<proteinExistence type="predicted"/>